<feature type="repeat" description="PPR" evidence="3">
    <location>
        <begin position="257"/>
        <end position="291"/>
    </location>
</feature>
<reference evidence="4" key="1">
    <citation type="submission" date="2023-07" db="EMBL/GenBank/DDBJ databases">
        <title>draft genome sequence of fig (Ficus carica).</title>
        <authorList>
            <person name="Takahashi T."/>
            <person name="Nishimura K."/>
        </authorList>
    </citation>
    <scope>NUCLEOTIDE SEQUENCE</scope>
</reference>
<evidence type="ECO:0000256" key="1">
    <source>
        <dbReference type="ARBA" id="ARBA00007626"/>
    </source>
</evidence>
<evidence type="ECO:0000313" key="4">
    <source>
        <dbReference type="EMBL" id="GMN60477.1"/>
    </source>
</evidence>
<dbReference type="InterPro" id="IPR011990">
    <property type="entry name" value="TPR-like_helical_dom_sf"/>
</dbReference>
<feature type="repeat" description="PPR" evidence="3">
    <location>
        <begin position="187"/>
        <end position="221"/>
    </location>
</feature>
<dbReference type="AlphaFoldDB" id="A0AA88DRR8"/>
<keyword evidence="2" id="KW-0677">Repeat</keyword>
<dbReference type="Pfam" id="PF13041">
    <property type="entry name" value="PPR_2"/>
    <property type="match status" value="3"/>
</dbReference>
<feature type="repeat" description="PPR" evidence="3">
    <location>
        <begin position="292"/>
        <end position="326"/>
    </location>
</feature>
<organism evidence="4 5">
    <name type="scientific">Ficus carica</name>
    <name type="common">Common fig</name>
    <dbReference type="NCBI Taxonomy" id="3494"/>
    <lineage>
        <taxon>Eukaryota</taxon>
        <taxon>Viridiplantae</taxon>
        <taxon>Streptophyta</taxon>
        <taxon>Embryophyta</taxon>
        <taxon>Tracheophyta</taxon>
        <taxon>Spermatophyta</taxon>
        <taxon>Magnoliopsida</taxon>
        <taxon>eudicotyledons</taxon>
        <taxon>Gunneridae</taxon>
        <taxon>Pentapetalae</taxon>
        <taxon>rosids</taxon>
        <taxon>fabids</taxon>
        <taxon>Rosales</taxon>
        <taxon>Moraceae</taxon>
        <taxon>Ficeae</taxon>
        <taxon>Ficus</taxon>
    </lineage>
</organism>
<dbReference type="NCBIfam" id="TIGR00756">
    <property type="entry name" value="PPR"/>
    <property type="match status" value="9"/>
</dbReference>
<dbReference type="PANTHER" id="PTHR45613">
    <property type="entry name" value="PENTATRICOPEPTIDE REPEAT-CONTAINING PROTEIN"/>
    <property type="match status" value="1"/>
</dbReference>
<dbReference type="FunFam" id="1.25.40.10:FF:000558">
    <property type="entry name" value="Pentatricopeptide repeat-containing protein At5g39710"/>
    <property type="match status" value="1"/>
</dbReference>
<feature type="repeat" description="PPR" evidence="3">
    <location>
        <begin position="222"/>
        <end position="256"/>
    </location>
</feature>
<name>A0AA88DRR8_FICCA</name>
<evidence type="ECO:0000256" key="3">
    <source>
        <dbReference type="PROSITE-ProRule" id="PRU00708"/>
    </source>
</evidence>
<dbReference type="Proteomes" id="UP001187192">
    <property type="component" value="Unassembled WGS sequence"/>
</dbReference>
<comment type="similarity">
    <text evidence="1">Belongs to the PPR family. P subfamily.</text>
</comment>
<feature type="repeat" description="PPR" evidence="3">
    <location>
        <begin position="151"/>
        <end position="186"/>
    </location>
</feature>
<dbReference type="PANTHER" id="PTHR45613:SF9">
    <property type="entry name" value="MITOCHONDRIAL GROUP I INTRON SPLICING FACTOR CCM1"/>
    <property type="match status" value="1"/>
</dbReference>
<comment type="caution">
    <text evidence="4">The sequence shown here is derived from an EMBL/GenBank/DDBJ whole genome shotgun (WGS) entry which is preliminary data.</text>
</comment>
<evidence type="ECO:0008006" key="6">
    <source>
        <dbReference type="Google" id="ProtNLM"/>
    </source>
</evidence>
<dbReference type="InterPro" id="IPR002885">
    <property type="entry name" value="PPR_rpt"/>
</dbReference>
<proteinExistence type="inferred from homology"/>
<feature type="repeat" description="PPR" evidence="3">
    <location>
        <begin position="84"/>
        <end position="118"/>
    </location>
</feature>
<gene>
    <name evidence="4" type="ORF">TIFTF001_029578</name>
</gene>
<dbReference type="Pfam" id="PF12854">
    <property type="entry name" value="PPR_1"/>
    <property type="match status" value="1"/>
</dbReference>
<dbReference type="EMBL" id="BTGU01000099">
    <property type="protein sequence ID" value="GMN60477.1"/>
    <property type="molecule type" value="Genomic_DNA"/>
</dbReference>
<protein>
    <recommendedName>
        <fullName evidence="6">Pentatricopeptide repeat-containing protein</fullName>
    </recommendedName>
</protein>
<feature type="repeat" description="PPR" evidence="3">
    <location>
        <begin position="49"/>
        <end position="83"/>
    </location>
</feature>
<keyword evidence="5" id="KW-1185">Reference proteome</keyword>
<dbReference type="SUPFAM" id="SSF81901">
    <property type="entry name" value="HCP-like"/>
    <property type="match status" value="1"/>
</dbReference>
<evidence type="ECO:0000313" key="5">
    <source>
        <dbReference type="Proteomes" id="UP001187192"/>
    </source>
</evidence>
<sequence>MGSRTLFKWSKNITTSQVEKLIRAEKDVQKALLIFDSATAEYTNGFLHDHNTFALMISKLVSANQFRSAEALLGRMKEEKCKITEDIFLSLFRGFGRVHRPSDAIRVFQKMEDLQCKPTSKSYITILSILVEENQLKMAFRYMKEMGIPPVLASLNILLKALCKKNETMDAALQMFREMPSRGFTPDSYTYGTLINGLCRFGKVGDAKELFKEMETKGCPPTVVTYTNLIHGLCQSNNLDEAMRLFEEMTSKGISPNVFTYSSLMDGFCKGRRSSVAMELLHRMISKGHSPNMVTYSTLIHGLCKDGKLRESLEILDRMKLQGLKPDAGLYRKIITGFCDVCKFQEAANFIDEMVLEGVTPNRLTWGLHVKVHNTVVQGLCTNGSLDRAFRLFLGSRTRGITTNLETFESLVKCFCKKGDVHKAARIVDEMVLDGCVPDEETWRFVVDGLWDRRKVSEAVELLQAELMSELLEL</sequence>
<dbReference type="PROSITE" id="PS51375">
    <property type="entry name" value="PPR"/>
    <property type="match status" value="9"/>
</dbReference>
<evidence type="ECO:0000256" key="2">
    <source>
        <dbReference type="ARBA" id="ARBA00022737"/>
    </source>
</evidence>
<accession>A0AA88DRR8</accession>
<feature type="repeat" description="PPR" evidence="3">
    <location>
        <begin position="327"/>
        <end position="361"/>
    </location>
</feature>
<feature type="repeat" description="PPR" evidence="3">
    <location>
        <begin position="404"/>
        <end position="438"/>
    </location>
</feature>
<dbReference type="Pfam" id="PF01535">
    <property type="entry name" value="PPR"/>
    <property type="match status" value="3"/>
</dbReference>
<dbReference type="Gene3D" id="1.25.40.10">
    <property type="entry name" value="Tetratricopeptide repeat domain"/>
    <property type="match status" value="4"/>
</dbReference>